<feature type="chain" id="PRO_5016919920" description="Aminopeptidase N" evidence="12">
    <location>
        <begin position="36"/>
        <end position="544"/>
    </location>
</feature>
<organism evidence="15 16">
    <name type="scientific">Mucilaginibacter conchicola</name>
    <dbReference type="NCBI Taxonomy" id="2303333"/>
    <lineage>
        <taxon>Bacteria</taxon>
        <taxon>Pseudomonadati</taxon>
        <taxon>Bacteroidota</taxon>
        <taxon>Sphingobacteriia</taxon>
        <taxon>Sphingobacteriales</taxon>
        <taxon>Sphingobacteriaceae</taxon>
        <taxon>Mucilaginibacter</taxon>
    </lineage>
</organism>
<gene>
    <name evidence="15" type="ORF">D0C36_02105</name>
</gene>
<evidence type="ECO:0000256" key="7">
    <source>
        <dbReference type="ARBA" id="ARBA00022670"/>
    </source>
</evidence>
<dbReference type="GO" id="GO:0042277">
    <property type="term" value="F:peptide binding"/>
    <property type="evidence" value="ECO:0007669"/>
    <property type="project" value="TreeGrafter"/>
</dbReference>
<dbReference type="EMBL" id="QWDC01000001">
    <property type="protein sequence ID" value="RFZ94371.1"/>
    <property type="molecule type" value="Genomic_DNA"/>
</dbReference>
<dbReference type="Pfam" id="PF17900">
    <property type="entry name" value="Peptidase_M1_N"/>
    <property type="match status" value="1"/>
</dbReference>
<name>A0A372NWY3_9SPHI</name>
<keyword evidence="7" id="KW-0645">Protease</keyword>
<comment type="cofactor">
    <cofactor evidence="2">
        <name>Zn(2+)</name>
        <dbReference type="ChEBI" id="CHEBI:29105"/>
    </cofactor>
</comment>
<dbReference type="Gene3D" id="1.10.390.10">
    <property type="entry name" value="Neutral Protease Domain 2"/>
    <property type="match status" value="1"/>
</dbReference>
<dbReference type="GO" id="GO:0070006">
    <property type="term" value="F:metalloaminopeptidase activity"/>
    <property type="evidence" value="ECO:0007669"/>
    <property type="project" value="TreeGrafter"/>
</dbReference>
<evidence type="ECO:0000256" key="3">
    <source>
        <dbReference type="ARBA" id="ARBA00010136"/>
    </source>
</evidence>
<proteinExistence type="inferred from homology"/>
<dbReference type="InterPro" id="IPR045357">
    <property type="entry name" value="Aminopeptidase_N-like_N"/>
</dbReference>
<evidence type="ECO:0000256" key="12">
    <source>
        <dbReference type="SAM" id="SignalP"/>
    </source>
</evidence>
<evidence type="ECO:0000313" key="15">
    <source>
        <dbReference type="EMBL" id="RFZ94371.1"/>
    </source>
</evidence>
<dbReference type="InterPro" id="IPR042097">
    <property type="entry name" value="Aminopeptidase_N-like_N_sf"/>
</dbReference>
<evidence type="ECO:0000259" key="13">
    <source>
        <dbReference type="Pfam" id="PF01433"/>
    </source>
</evidence>
<dbReference type="EC" id="3.4.11.2" evidence="4"/>
<evidence type="ECO:0000256" key="10">
    <source>
        <dbReference type="ARBA" id="ARBA00022833"/>
    </source>
</evidence>
<dbReference type="Proteomes" id="UP000264217">
    <property type="component" value="Unassembled WGS sequence"/>
</dbReference>
<dbReference type="GO" id="GO:0043171">
    <property type="term" value="P:peptide catabolic process"/>
    <property type="evidence" value="ECO:0007669"/>
    <property type="project" value="TreeGrafter"/>
</dbReference>
<dbReference type="GO" id="GO:0005615">
    <property type="term" value="C:extracellular space"/>
    <property type="evidence" value="ECO:0007669"/>
    <property type="project" value="TreeGrafter"/>
</dbReference>
<comment type="similarity">
    <text evidence="3">Belongs to the peptidase M1 family.</text>
</comment>
<dbReference type="GO" id="GO:0016285">
    <property type="term" value="F:alanyl aminopeptidase activity"/>
    <property type="evidence" value="ECO:0007669"/>
    <property type="project" value="UniProtKB-EC"/>
</dbReference>
<keyword evidence="11" id="KW-0482">Metalloprotease</keyword>
<feature type="signal peptide" evidence="12">
    <location>
        <begin position="1"/>
        <end position="35"/>
    </location>
</feature>
<keyword evidence="16" id="KW-1185">Reference proteome</keyword>
<evidence type="ECO:0000259" key="14">
    <source>
        <dbReference type="Pfam" id="PF17900"/>
    </source>
</evidence>
<evidence type="ECO:0000256" key="2">
    <source>
        <dbReference type="ARBA" id="ARBA00001947"/>
    </source>
</evidence>
<keyword evidence="10" id="KW-0862">Zinc</keyword>
<dbReference type="Gene3D" id="2.60.40.1730">
    <property type="entry name" value="tricorn interacting facor f3 domain"/>
    <property type="match status" value="1"/>
</dbReference>
<comment type="catalytic activity">
    <reaction evidence="1">
        <text>Release of an N-terminal amino acid, Xaa-|-Yaa- from a peptide, amide or arylamide. Xaa is preferably Ala, but may be most amino acids including Pro (slow action). When a terminal hydrophobic residue is followed by a prolyl residue, the two may be released as an intact Xaa-Pro dipeptide.</text>
        <dbReference type="EC" id="3.4.11.2"/>
    </reaction>
</comment>
<feature type="domain" description="Aminopeptidase N-like N-terminal" evidence="14">
    <location>
        <begin position="53"/>
        <end position="196"/>
    </location>
</feature>
<dbReference type="InterPro" id="IPR001930">
    <property type="entry name" value="Peptidase_M1"/>
</dbReference>
<evidence type="ECO:0000256" key="6">
    <source>
        <dbReference type="ARBA" id="ARBA00022438"/>
    </source>
</evidence>
<dbReference type="PANTHER" id="PTHR11533">
    <property type="entry name" value="PROTEASE M1 ZINC METALLOPROTEASE"/>
    <property type="match status" value="1"/>
</dbReference>
<reference evidence="15 16" key="1">
    <citation type="submission" date="2018-08" db="EMBL/GenBank/DDBJ databases">
        <title>Mucilaginibacter sp. MYSH2.</title>
        <authorList>
            <person name="Seo T."/>
        </authorList>
    </citation>
    <scope>NUCLEOTIDE SEQUENCE [LARGE SCALE GENOMIC DNA]</scope>
    <source>
        <strain evidence="15 16">MYSH2</strain>
    </source>
</reference>
<accession>A0A372NWY3</accession>
<evidence type="ECO:0000256" key="1">
    <source>
        <dbReference type="ARBA" id="ARBA00000098"/>
    </source>
</evidence>
<keyword evidence="6" id="KW-0031">Aminopeptidase</keyword>
<keyword evidence="9" id="KW-0378">Hydrolase</keyword>
<dbReference type="GO" id="GO:0016020">
    <property type="term" value="C:membrane"/>
    <property type="evidence" value="ECO:0007669"/>
    <property type="project" value="TreeGrafter"/>
</dbReference>
<keyword evidence="8" id="KW-0479">Metal-binding</keyword>
<dbReference type="CDD" id="cd09603">
    <property type="entry name" value="M1_APN_like"/>
    <property type="match status" value="1"/>
</dbReference>
<dbReference type="InterPro" id="IPR014782">
    <property type="entry name" value="Peptidase_M1_dom"/>
</dbReference>
<evidence type="ECO:0000256" key="5">
    <source>
        <dbReference type="ARBA" id="ARBA00015611"/>
    </source>
</evidence>
<dbReference type="GO" id="GO:0008270">
    <property type="term" value="F:zinc ion binding"/>
    <property type="evidence" value="ECO:0007669"/>
    <property type="project" value="InterPro"/>
</dbReference>
<dbReference type="AlphaFoldDB" id="A0A372NWY3"/>
<evidence type="ECO:0000256" key="11">
    <source>
        <dbReference type="ARBA" id="ARBA00023049"/>
    </source>
</evidence>
<protein>
    <recommendedName>
        <fullName evidence="5">Aminopeptidase N</fullName>
        <ecNumber evidence="4">3.4.11.2</ecNumber>
    </recommendedName>
</protein>
<dbReference type="InterPro" id="IPR050344">
    <property type="entry name" value="Peptidase_M1_aminopeptidases"/>
</dbReference>
<evidence type="ECO:0000256" key="8">
    <source>
        <dbReference type="ARBA" id="ARBA00022723"/>
    </source>
</evidence>
<evidence type="ECO:0000256" key="9">
    <source>
        <dbReference type="ARBA" id="ARBA00022801"/>
    </source>
</evidence>
<keyword evidence="12" id="KW-0732">Signal</keyword>
<dbReference type="SUPFAM" id="SSF55486">
    <property type="entry name" value="Metalloproteases ('zincins'), catalytic domain"/>
    <property type="match status" value="1"/>
</dbReference>
<evidence type="ECO:0000313" key="16">
    <source>
        <dbReference type="Proteomes" id="UP000264217"/>
    </source>
</evidence>
<sequence length="544" mass="61256">MLIFKHTIIPFIMNKFKLAGFVTCLFSGLVLCANAQTSGGKLKPEQAIMDVRHYNIAINCNFDQKSIDGNTTVDVIMKQPAKTLILDLLDSLHVSEVAVNGKKEPFEHKNGLITINLNKELAAGKAAIKVLYNGKPRIAKRPPWDDGFTWTQDSTGHPWLAVTAEQTGGKIYFPCKDHPSDEPNEGADMYITVPSNLVVAGPGLLKGVSKKGSTATYHWQTKYTINNYSLVFNAGDYTVAKGSYKSVAGNTVPVQFYVLKEHAAQGPHLVDMVIKAAQAKEKYFGEYPWAKEKLGIVETPHLGMEHQSMNAYGNKFRYTKVGGQDFDWLMFHEFGHEWWGNKVTARDWADYWIHEGIDTYADALPILDLEGRQAYIDHFKKSAMGIQNKQPIVLGKDIDEASAYNGDIYSKGGFFMHTLHYVMGDTLFFKTLKGLATDPQFTYDHQNVTDEVEQYFSKAYGQSLKPLFDMYLRTTDKLEVSVRARSNDKYMLRLQNIKMTLPVDVVTDAGKQRLMLTDEPQIISSKTTPVIDPDGWYLKKVILE</sequence>
<feature type="domain" description="Peptidase M1 membrane alanine aminopeptidase" evidence="13">
    <location>
        <begin position="279"/>
        <end position="470"/>
    </location>
</feature>
<comment type="caution">
    <text evidence="15">The sequence shown here is derived from an EMBL/GenBank/DDBJ whole genome shotgun (WGS) entry which is preliminary data.</text>
</comment>
<dbReference type="PRINTS" id="PR00756">
    <property type="entry name" value="ALADIPTASE"/>
</dbReference>
<dbReference type="SUPFAM" id="SSF63737">
    <property type="entry name" value="Leukotriene A4 hydrolase N-terminal domain"/>
    <property type="match status" value="1"/>
</dbReference>
<dbReference type="GO" id="GO:0006508">
    <property type="term" value="P:proteolysis"/>
    <property type="evidence" value="ECO:0007669"/>
    <property type="project" value="UniProtKB-KW"/>
</dbReference>
<evidence type="ECO:0000256" key="4">
    <source>
        <dbReference type="ARBA" id="ARBA00012564"/>
    </source>
</evidence>
<dbReference type="Pfam" id="PF01433">
    <property type="entry name" value="Peptidase_M1"/>
    <property type="match status" value="1"/>
</dbReference>
<dbReference type="GO" id="GO:0005737">
    <property type="term" value="C:cytoplasm"/>
    <property type="evidence" value="ECO:0007669"/>
    <property type="project" value="TreeGrafter"/>
</dbReference>
<dbReference type="InterPro" id="IPR027268">
    <property type="entry name" value="Peptidase_M4/M1_CTD_sf"/>
</dbReference>
<dbReference type="PANTHER" id="PTHR11533:SF174">
    <property type="entry name" value="PUROMYCIN-SENSITIVE AMINOPEPTIDASE-RELATED"/>
    <property type="match status" value="1"/>
</dbReference>